<evidence type="ECO:0000256" key="2">
    <source>
        <dbReference type="ARBA" id="ARBA00022692"/>
    </source>
</evidence>
<dbReference type="GeneID" id="103520010"/>
<evidence type="ECO:0000256" key="1">
    <source>
        <dbReference type="ARBA" id="ARBA00004167"/>
    </source>
</evidence>
<proteinExistence type="predicted"/>
<comment type="subcellular location">
    <subcellularLocation>
        <location evidence="1">Membrane</location>
        <topology evidence="1">Single-pass membrane protein</topology>
    </subcellularLocation>
</comment>
<name>A0A1S4EP43_DIACI</name>
<keyword evidence="3" id="KW-1133">Transmembrane helix</keyword>
<dbReference type="KEGG" id="dci:103520010"/>
<dbReference type="GO" id="GO:0016020">
    <property type="term" value="C:membrane"/>
    <property type="evidence" value="ECO:0007669"/>
    <property type="project" value="UniProtKB-SubCell"/>
</dbReference>
<dbReference type="AlphaFoldDB" id="A0A1S4EP43"/>
<feature type="region of interest" description="Disordered" evidence="5">
    <location>
        <begin position="343"/>
        <end position="441"/>
    </location>
</feature>
<dbReference type="Proteomes" id="UP000079169">
    <property type="component" value="Unplaced"/>
</dbReference>
<evidence type="ECO:0000256" key="4">
    <source>
        <dbReference type="ARBA" id="ARBA00023136"/>
    </source>
</evidence>
<dbReference type="InterPro" id="IPR028994">
    <property type="entry name" value="Integrin_alpha_N"/>
</dbReference>
<feature type="region of interest" description="Disordered" evidence="5">
    <location>
        <begin position="471"/>
        <end position="504"/>
    </location>
</feature>
<evidence type="ECO:0000256" key="5">
    <source>
        <dbReference type="SAM" id="MobiDB-lite"/>
    </source>
</evidence>
<evidence type="ECO:0000256" key="3">
    <source>
        <dbReference type="ARBA" id="ARBA00022989"/>
    </source>
</evidence>
<keyword evidence="6" id="KW-1185">Reference proteome</keyword>
<feature type="compositionally biased region" description="Polar residues" evidence="5">
    <location>
        <begin position="474"/>
        <end position="495"/>
    </location>
</feature>
<feature type="compositionally biased region" description="Polar residues" evidence="5">
    <location>
        <begin position="394"/>
        <end position="403"/>
    </location>
</feature>
<accession>A0A1S4EP43</accession>
<gene>
    <name evidence="7" type="primary">LOC103520010</name>
</gene>
<organism evidence="6 7">
    <name type="scientific">Diaphorina citri</name>
    <name type="common">Asian citrus psyllid</name>
    <dbReference type="NCBI Taxonomy" id="121845"/>
    <lineage>
        <taxon>Eukaryota</taxon>
        <taxon>Metazoa</taxon>
        <taxon>Ecdysozoa</taxon>
        <taxon>Arthropoda</taxon>
        <taxon>Hexapoda</taxon>
        <taxon>Insecta</taxon>
        <taxon>Pterygota</taxon>
        <taxon>Neoptera</taxon>
        <taxon>Paraneoptera</taxon>
        <taxon>Hemiptera</taxon>
        <taxon>Sternorrhyncha</taxon>
        <taxon>Psylloidea</taxon>
        <taxon>Psyllidae</taxon>
        <taxon>Diaphorininae</taxon>
        <taxon>Diaphorina</taxon>
    </lineage>
</organism>
<evidence type="ECO:0000313" key="7">
    <source>
        <dbReference type="RefSeq" id="XP_017303934.1"/>
    </source>
</evidence>
<keyword evidence="4" id="KW-0472">Membrane</keyword>
<dbReference type="RefSeq" id="XP_017303934.1">
    <property type="nucleotide sequence ID" value="XM_017448445.2"/>
</dbReference>
<dbReference type="PaxDb" id="121845-A0A1S4EP43"/>
<feature type="region of interest" description="Disordered" evidence="5">
    <location>
        <begin position="570"/>
        <end position="590"/>
    </location>
</feature>
<protein>
    <submittedName>
        <fullName evidence="7">Uncharacterized protein LOC103520010</fullName>
    </submittedName>
</protein>
<sequence>MFQLLCIINGKIGRVTWCLPHNELAWSTGGLGLDFYAGEFIPDVNEDGVVDVISTHTNGSSATMIGSHVIILSGATGEVLHHLTSPVPGEMMLSSPHILVRPDGESVVVFCTVRNNAPTSIYVVSLSSLVNGDSNLVKSIYSDIEGLTASPILIDMNDDQTEDIVVNSKSKLLVFNGLNYSLILNISYPFDDSYEHDIPFLPVPGYFNNDTIPDFFVTYSVGSTEFLYYSVSTVLDGKTGKSLLSAPIIRSNIADVSGITLSSPGYGNDAFVYWMSSCVNFETNQDDYKLSGRSYEVDICNARFNTSTEIKLMLLSQHVPSPGIVLYSSSKFLIGKELPTVPRAYPRDRYPGDNLNPPEYQNIGPDFPAPDEETRERDERDDETNTSEDIAKVNENTDSSGSDQDVLDKTSDMAKVDKESGSKEEMPREKRSSNKIMPRRKRKIAGNVYEYTDKYENEGDDKFFGNDMEEETSRTYGNENIHDQTQTTEKNNNFSAREESFHENPKELYGKLDKEDQMENEKYSLKENHKNLHERGYEMNGSMGEVDDNHAGEVFDEYADEMEYRKQVANRENNDVDENHGGESLDDYDEDEPKLEMKIRHAQKYKKNIKRLMINVQLTYQGILNVSLLL</sequence>
<dbReference type="InterPro" id="IPR045232">
    <property type="entry name" value="FAM234"/>
</dbReference>
<keyword evidence="2" id="KW-0812">Transmembrane</keyword>
<evidence type="ECO:0000313" key="6">
    <source>
        <dbReference type="Proteomes" id="UP000079169"/>
    </source>
</evidence>
<feature type="compositionally biased region" description="Basic and acidic residues" evidence="5">
    <location>
        <begin position="406"/>
        <end position="432"/>
    </location>
</feature>
<feature type="compositionally biased region" description="Basic and acidic residues" evidence="5">
    <location>
        <begin position="572"/>
        <end position="583"/>
    </location>
</feature>
<dbReference type="SUPFAM" id="SSF69318">
    <property type="entry name" value="Integrin alpha N-terminal domain"/>
    <property type="match status" value="1"/>
</dbReference>
<reference evidence="7" key="1">
    <citation type="submission" date="2025-08" db="UniProtKB">
        <authorList>
            <consortium name="RefSeq"/>
        </authorList>
    </citation>
    <scope>IDENTIFICATION</scope>
</reference>
<dbReference type="PANTHER" id="PTHR21419:SF30">
    <property type="entry name" value="IG-LIKE DOMAIN-CONTAINING PROTEIN"/>
    <property type="match status" value="1"/>
</dbReference>
<dbReference type="PANTHER" id="PTHR21419">
    <property type="match status" value="1"/>
</dbReference>